<name>A0A2K3LU14_TRIPR</name>
<dbReference type="Proteomes" id="UP000236291">
    <property type="component" value="Unassembled WGS sequence"/>
</dbReference>
<accession>A0A2K3LU14</accession>
<dbReference type="PANTHER" id="PTHR31447">
    <property type="entry name" value="HYDROXYPROLINE-RICH GLYCOPROTEIN FAMILY PROTEIN-RELATED"/>
    <property type="match status" value="1"/>
</dbReference>
<proteinExistence type="inferred from homology"/>
<dbReference type="InterPro" id="IPR037151">
    <property type="entry name" value="AlkB-like_sf"/>
</dbReference>
<dbReference type="STRING" id="57577.A0A2K3LU14"/>
<organism evidence="2 3">
    <name type="scientific">Trifolium pratense</name>
    <name type="common">Red clover</name>
    <dbReference type="NCBI Taxonomy" id="57577"/>
    <lineage>
        <taxon>Eukaryota</taxon>
        <taxon>Viridiplantae</taxon>
        <taxon>Streptophyta</taxon>
        <taxon>Embryophyta</taxon>
        <taxon>Tracheophyta</taxon>
        <taxon>Spermatophyta</taxon>
        <taxon>Magnoliopsida</taxon>
        <taxon>eudicotyledons</taxon>
        <taxon>Gunneridae</taxon>
        <taxon>Pentapetalae</taxon>
        <taxon>rosids</taxon>
        <taxon>fabids</taxon>
        <taxon>Fabales</taxon>
        <taxon>Fabaceae</taxon>
        <taxon>Papilionoideae</taxon>
        <taxon>50 kb inversion clade</taxon>
        <taxon>NPAAA clade</taxon>
        <taxon>Hologalegina</taxon>
        <taxon>IRL clade</taxon>
        <taxon>Trifolieae</taxon>
        <taxon>Trifolium</taxon>
    </lineage>
</organism>
<dbReference type="GO" id="GO:0003729">
    <property type="term" value="F:mRNA binding"/>
    <property type="evidence" value="ECO:0007669"/>
    <property type="project" value="InterPro"/>
</dbReference>
<reference evidence="2 3" key="1">
    <citation type="journal article" date="2014" name="Am. J. Bot.">
        <title>Genome assembly and annotation for red clover (Trifolium pratense; Fabaceae).</title>
        <authorList>
            <person name="Istvanek J."/>
            <person name="Jaros M."/>
            <person name="Krenek A."/>
            <person name="Repkova J."/>
        </authorList>
    </citation>
    <scope>NUCLEOTIDE SEQUENCE [LARGE SCALE GENOMIC DNA]</scope>
    <source>
        <strain evidence="3">cv. Tatra</strain>
        <tissue evidence="2">Young leaves</tissue>
    </source>
</reference>
<dbReference type="InterPro" id="IPR044842">
    <property type="entry name" value="ALKBH9B/ALKBH10B-like"/>
</dbReference>
<evidence type="ECO:0000313" key="2">
    <source>
        <dbReference type="EMBL" id="PNX82030.1"/>
    </source>
</evidence>
<dbReference type="ExpressionAtlas" id="A0A2K3LU14">
    <property type="expression patterns" value="baseline"/>
</dbReference>
<comment type="caution">
    <text evidence="2">The sequence shown here is derived from an EMBL/GenBank/DDBJ whole genome shotgun (WGS) entry which is preliminary data.</text>
</comment>
<protein>
    <submittedName>
        <fullName evidence="2">2OG-Fe(II) oxygenase family oxidoreductase</fullName>
    </submittedName>
</protein>
<gene>
    <name evidence="2" type="ORF">L195_g038057</name>
</gene>
<dbReference type="AlphaFoldDB" id="A0A2K3LU14"/>
<dbReference type="GO" id="GO:0032451">
    <property type="term" value="F:demethylase activity"/>
    <property type="evidence" value="ECO:0007669"/>
    <property type="project" value="InterPro"/>
</dbReference>
<dbReference type="Gene3D" id="2.60.120.590">
    <property type="entry name" value="Alpha-ketoglutarate-dependent dioxygenase AlkB-like"/>
    <property type="match status" value="1"/>
</dbReference>
<evidence type="ECO:0000256" key="1">
    <source>
        <dbReference type="ARBA" id="ARBA00007879"/>
    </source>
</evidence>
<evidence type="ECO:0000313" key="3">
    <source>
        <dbReference type="Proteomes" id="UP000236291"/>
    </source>
</evidence>
<dbReference type="EMBL" id="ASHM01041133">
    <property type="protein sequence ID" value="PNX82030.1"/>
    <property type="molecule type" value="Genomic_DNA"/>
</dbReference>
<sequence>MVYENNNNNNNNNNLGKNRVVVFGDADLAWEQTERIRFMNVKPIDFIGFESIDGKRVNILEGLELHTGVFNAAEQKGIVDYVAYLQDKGRKKELK</sequence>
<reference evidence="2 3" key="2">
    <citation type="journal article" date="2017" name="Front. Plant Sci.">
        <title>Gene Classification and Mining of Molecular Markers Useful in Red Clover (Trifolium pratense) Breeding.</title>
        <authorList>
            <person name="Istvanek J."/>
            <person name="Dluhosova J."/>
            <person name="Dluhos P."/>
            <person name="Patkova L."/>
            <person name="Nedelnik J."/>
            <person name="Repkova J."/>
        </authorList>
    </citation>
    <scope>NUCLEOTIDE SEQUENCE [LARGE SCALE GENOMIC DNA]</scope>
    <source>
        <strain evidence="3">cv. Tatra</strain>
        <tissue evidence="2">Young leaves</tissue>
    </source>
</reference>
<dbReference type="PANTHER" id="PTHR31447:SF5">
    <property type="entry name" value="FE2OG DIOXYGENASE DOMAIN-CONTAINING PROTEIN"/>
    <property type="match status" value="1"/>
</dbReference>
<dbReference type="GO" id="GO:0006402">
    <property type="term" value="P:mRNA catabolic process"/>
    <property type="evidence" value="ECO:0007669"/>
    <property type="project" value="InterPro"/>
</dbReference>
<comment type="similarity">
    <text evidence="1">Belongs to the alkB family.</text>
</comment>
<feature type="non-terminal residue" evidence="2">
    <location>
        <position position="95"/>
    </location>
</feature>